<name>A0ABS6JBS9_9BACI</name>
<feature type="domain" description="Peptidase C14 caspase" evidence="1">
    <location>
        <begin position="1"/>
        <end position="181"/>
    </location>
</feature>
<dbReference type="Proteomes" id="UP000784880">
    <property type="component" value="Unassembled WGS sequence"/>
</dbReference>
<dbReference type="InterPro" id="IPR052039">
    <property type="entry name" value="Caspase-related_regulators"/>
</dbReference>
<accession>A0ABS6JBS9</accession>
<dbReference type="InterPro" id="IPR011600">
    <property type="entry name" value="Pept_C14_caspase"/>
</dbReference>
<reference evidence="2 3" key="1">
    <citation type="submission" date="2021-06" db="EMBL/GenBank/DDBJ databases">
        <title>Bacillus sp. RD4P76, an endophyte from a halophyte.</title>
        <authorList>
            <person name="Sun J.-Q."/>
        </authorList>
    </citation>
    <scope>NUCLEOTIDE SEQUENCE [LARGE SCALE GENOMIC DNA]</scope>
    <source>
        <strain evidence="2 3">CGMCC 1.15917</strain>
    </source>
</reference>
<sequence>MRKALVVGINDYPSAPLGGCINDATSFASIIENNGDGSPNFDVRLYTNVYSKSELKELIHELFQGESDTALFYFSGHGSIDDVGGYIVTPDMQPRDVGVSMDEILTMANNSGAKDKIIILDCCHSGALGSPRVNGATATQIAEGVTILTASRDSEYSFEVNGQGVFTTLLLDALKGGSADLRGHITPGSIYSYIDQALGPWDQRPVFKTNITRFTSLRTVNPQVPINTIRNLVKYFPSPEDEFELDPSFEDTNSPDVEHHLIEPYAIEGNVTIFKDLQKLEGVGLVVPVEEEHMYFAAMNSKSCKLSALGYHYWRLVKDRRI</sequence>
<evidence type="ECO:0000313" key="2">
    <source>
        <dbReference type="EMBL" id="MBU9710880.1"/>
    </source>
</evidence>
<keyword evidence="3" id="KW-1185">Reference proteome</keyword>
<dbReference type="Pfam" id="PF00656">
    <property type="entry name" value="Peptidase_C14"/>
    <property type="match status" value="1"/>
</dbReference>
<proteinExistence type="predicted"/>
<gene>
    <name evidence="2" type="ORF">KS419_03880</name>
</gene>
<evidence type="ECO:0000259" key="1">
    <source>
        <dbReference type="Pfam" id="PF00656"/>
    </source>
</evidence>
<organism evidence="2 3">
    <name type="scientific">Evansella tamaricis</name>
    <dbReference type="NCBI Taxonomy" id="2069301"/>
    <lineage>
        <taxon>Bacteria</taxon>
        <taxon>Bacillati</taxon>
        <taxon>Bacillota</taxon>
        <taxon>Bacilli</taxon>
        <taxon>Bacillales</taxon>
        <taxon>Bacillaceae</taxon>
        <taxon>Evansella</taxon>
    </lineage>
</organism>
<evidence type="ECO:0000313" key="3">
    <source>
        <dbReference type="Proteomes" id="UP000784880"/>
    </source>
</evidence>
<comment type="caution">
    <text evidence="2">The sequence shown here is derived from an EMBL/GenBank/DDBJ whole genome shotgun (WGS) entry which is preliminary data.</text>
</comment>
<dbReference type="RefSeq" id="WP_217064772.1">
    <property type="nucleotide sequence ID" value="NZ_JAHQCS010000054.1"/>
</dbReference>
<dbReference type="PANTHER" id="PTHR22576:SF37">
    <property type="entry name" value="MUCOSA-ASSOCIATED LYMPHOID TISSUE LYMPHOMA TRANSLOCATION PROTEIN 1"/>
    <property type="match status" value="1"/>
</dbReference>
<protein>
    <submittedName>
        <fullName evidence="2">Caspase family protein</fullName>
    </submittedName>
</protein>
<dbReference type="EMBL" id="JAHQCS010000054">
    <property type="protein sequence ID" value="MBU9710880.1"/>
    <property type="molecule type" value="Genomic_DNA"/>
</dbReference>
<dbReference type="PANTHER" id="PTHR22576">
    <property type="entry name" value="MUCOSA ASSOCIATED LYMPHOID TISSUE LYMPHOMA TRANSLOCATION PROTEIN 1/PARACASPASE"/>
    <property type="match status" value="1"/>
</dbReference>